<accession>A0A0L0F5S8</accession>
<proteinExistence type="predicted"/>
<organism evidence="2 3">
    <name type="scientific">Sphaeroforma arctica JP610</name>
    <dbReference type="NCBI Taxonomy" id="667725"/>
    <lineage>
        <taxon>Eukaryota</taxon>
        <taxon>Ichthyosporea</taxon>
        <taxon>Ichthyophonida</taxon>
        <taxon>Sphaeroforma</taxon>
    </lineage>
</organism>
<gene>
    <name evidence="2" type="ORF">SARC_15492</name>
</gene>
<name>A0A0L0F5S8_9EUKA</name>
<evidence type="ECO:0000256" key="1">
    <source>
        <dbReference type="SAM" id="MobiDB-lite"/>
    </source>
</evidence>
<reference evidence="2 3" key="1">
    <citation type="submission" date="2011-02" db="EMBL/GenBank/DDBJ databases">
        <title>The Genome Sequence of Sphaeroforma arctica JP610.</title>
        <authorList>
            <consortium name="The Broad Institute Genome Sequencing Platform"/>
            <person name="Russ C."/>
            <person name="Cuomo C."/>
            <person name="Young S.K."/>
            <person name="Zeng Q."/>
            <person name="Gargeya S."/>
            <person name="Alvarado L."/>
            <person name="Berlin A."/>
            <person name="Chapman S.B."/>
            <person name="Chen Z."/>
            <person name="Freedman E."/>
            <person name="Gellesch M."/>
            <person name="Goldberg J."/>
            <person name="Griggs A."/>
            <person name="Gujja S."/>
            <person name="Heilman E."/>
            <person name="Heiman D."/>
            <person name="Howarth C."/>
            <person name="Mehta T."/>
            <person name="Neiman D."/>
            <person name="Pearson M."/>
            <person name="Roberts A."/>
            <person name="Saif S."/>
            <person name="Shea T."/>
            <person name="Shenoy N."/>
            <person name="Sisk P."/>
            <person name="Stolte C."/>
            <person name="Sykes S."/>
            <person name="White J."/>
            <person name="Yandava C."/>
            <person name="Burger G."/>
            <person name="Gray M.W."/>
            <person name="Holland P.W.H."/>
            <person name="King N."/>
            <person name="Lang F.B.F."/>
            <person name="Roger A.J."/>
            <person name="Ruiz-Trillo I."/>
            <person name="Haas B."/>
            <person name="Nusbaum C."/>
            <person name="Birren B."/>
        </authorList>
    </citation>
    <scope>NUCLEOTIDE SEQUENCE [LARGE SCALE GENOMIC DNA]</scope>
    <source>
        <strain evidence="2 3">JP610</strain>
    </source>
</reference>
<evidence type="ECO:0000313" key="3">
    <source>
        <dbReference type="Proteomes" id="UP000054560"/>
    </source>
</evidence>
<dbReference type="GeneID" id="25915996"/>
<dbReference type="RefSeq" id="XP_014145863.1">
    <property type="nucleotide sequence ID" value="XM_014290388.1"/>
</dbReference>
<dbReference type="Proteomes" id="UP000054560">
    <property type="component" value="Unassembled WGS sequence"/>
</dbReference>
<dbReference type="EMBL" id="KQ247789">
    <property type="protein sequence ID" value="KNC71961.1"/>
    <property type="molecule type" value="Genomic_DNA"/>
</dbReference>
<feature type="compositionally biased region" description="Polar residues" evidence="1">
    <location>
        <begin position="26"/>
        <end position="36"/>
    </location>
</feature>
<dbReference type="AlphaFoldDB" id="A0A0L0F5S8"/>
<evidence type="ECO:0000313" key="2">
    <source>
        <dbReference type="EMBL" id="KNC71961.1"/>
    </source>
</evidence>
<feature type="region of interest" description="Disordered" evidence="1">
    <location>
        <begin position="20"/>
        <end position="39"/>
    </location>
</feature>
<keyword evidence="3" id="KW-1185">Reference proteome</keyword>
<feature type="non-terminal residue" evidence="2">
    <location>
        <position position="65"/>
    </location>
</feature>
<sequence length="65" mass="6654">MGHHSSNSLSVPINSSQSHFNAGIGVSNSTQTSSASGLAESVPLYDDPVSAMHTIDGQGWNAALK</sequence>
<protein>
    <submittedName>
        <fullName evidence="2">Uncharacterized protein</fullName>
    </submittedName>
</protein>